<feature type="transmembrane region" description="Helical" evidence="7">
    <location>
        <begin position="207"/>
        <end position="225"/>
    </location>
</feature>
<evidence type="ECO:0000256" key="5">
    <source>
        <dbReference type="ARBA" id="ARBA00022989"/>
    </source>
</evidence>
<dbReference type="PANTHER" id="PTHR23514">
    <property type="entry name" value="BYPASS OF STOP CODON PROTEIN 6"/>
    <property type="match status" value="1"/>
</dbReference>
<feature type="transmembrane region" description="Helical" evidence="7">
    <location>
        <begin position="245"/>
        <end position="263"/>
    </location>
</feature>
<feature type="transmembrane region" description="Helical" evidence="7">
    <location>
        <begin position="275"/>
        <end position="293"/>
    </location>
</feature>
<feature type="transmembrane region" description="Helical" evidence="7">
    <location>
        <begin position="93"/>
        <end position="117"/>
    </location>
</feature>
<dbReference type="InterPro" id="IPR036259">
    <property type="entry name" value="MFS_trans_sf"/>
</dbReference>
<dbReference type="GO" id="GO:0005886">
    <property type="term" value="C:plasma membrane"/>
    <property type="evidence" value="ECO:0007669"/>
    <property type="project" value="UniProtKB-SubCell"/>
</dbReference>
<feature type="domain" description="Major facilitator superfamily (MFS) profile" evidence="8">
    <location>
        <begin position="4"/>
        <end position="388"/>
    </location>
</feature>
<feature type="transmembrane region" description="Helical" evidence="7">
    <location>
        <begin position="332"/>
        <end position="350"/>
    </location>
</feature>
<evidence type="ECO:0000256" key="2">
    <source>
        <dbReference type="ARBA" id="ARBA00008335"/>
    </source>
</evidence>
<evidence type="ECO:0000313" key="9">
    <source>
        <dbReference type="EMBL" id="MBB3114453.1"/>
    </source>
</evidence>
<evidence type="ECO:0000256" key="6">
    <source>
        <dbReference type="ARBA" id="ARBA00023136"/>
    </source>
</evidence>
<gene>
    <name evidence="9" type="ORF">FHS18_006574</name>
</gene>
<comment type="caution">
    <text evidence="9">The sequence shown here is derived from an EMBL/GenBank/DDBJ whole genome shotgun (WGS) entry which is preliminary data.</text>
</comment>
<feature type="transmembrane region" description="Helical" evidence="7">
    <location>
        <begin position="129"/>
        <end position="149"/>
    </location>
</feature>
<reference evidence="9 10" key="1">
    <citation type="submission" date="2020-08" db="EMBL/GenBank/DDBJ databases">
        <title>Genomic Encyclopedia of Type Strains, Phase III (KMG-III): the genomes of soil and plant-associated and newly described type strains.</title>
        <authorList>
            <person name="Whitman W."/>
        </authorList>
    </citation>
    <scope>NUCLEOTIDE SEQUENCE [LARGE SCALE GENOMIC DNA]</scope>
    <source>
        <strain evidence="9 10">CECT 5862</strain>
    </source>
</reference>
<comment type="subcellular location">
    <subcellularLocation>
        <location evidence="1">Cell membrane</location>
        <topology evidence="1">Multi-pass membrane protein</topology>
    </subcellularLocation>
</comment>
<evidence type="ECO:0000313" key="10">
    <source>
        <dbReference type="Proteomes" id="UP000570361"/>
    </source>
</evidence>
<feature type="transmembrane region" description="Helical" evidence="7">
    <location>
        <begin position="362"/>
        <end position="381"/>
    </location>
</feature>
<keyword evidence="5 7" id="KW-1133">Transmembrane helix</keyword>
<comment type="similarity">
    <text evidence="2">Belongs to the major facilitator superfamily.</text>
</comment>
<organism evidence="9 10">
    <name type="scientific">Paenibacillus phyllosphaerae</name>
    <dbReference type="NCBI Taxonomy" id="274593"/>
    <lineage>
        <taxon>Bacteria</taxon>
        <taxon>Bacillati</taxon>
        <taxon>Bacillota</taxon>
        <taxon>Bacilli</taxon>
        <taxon>Bacillales</taxon>
        <taxon>Paenibacillaceae</taxon>
        <taxon>Paenibacillus</taxon>
    </lineage>
</organism>
<evidence type="ECO:0000256" key="3">
    <source>
        <dbReference type="ARBA" id="ARBA00022448"/>
    </source>
</evidence>
<evidence type="ECO:0000256" key="7">
    <source>
        <dbReference type="SAM" id="Phobius"/>
    </source>
</evidence>
<dbReference type="RefSeq" id="WP_183604490.1">
    <property type="nucleotide sequence ID" value="NZ_JACHXK010000032.1"/>
</dbReference>
<dbReference type="InterPro" id="IPR020846">
    <property type="entry name" value="MFS_dom"/>
</dbReference>
<evidence type="ECO:0000259" key="8">
    <source>
        <dbReference type="PROSITE" id="PS50850"/>
    </source>
</evidence>
<proteinExistence type="inferred from homology"/>
<keyword evidence="10" id="KW-1185">Reference proteome</keyword>
<feature type="transmembrane region" description="Helical" evidence="7">
    <location>
        <begin position="299"/>
        <end position="320"/>
    </location>
</feature>
<keyword evidence="6 7" id="KW-0472">Membrane</keyword>
<feature type="transmembrane region" description="Helical" evidence="7">
    <location>
        <begin position="39"/>
        <end position="58"/>
    </location>
</feature>
<name>A0A7W5B4X1_9BACL</name>
<dbReference type="InterPro" id="IPR011701">
    <property type="entry name" value="MFS"/>
</dbReference>
<dbReference type="AlphaFoldDB" id="A0A7W5B4X1"/>
<dbReference type="Proteomes" id="UP000570361">
    <property type="component" value="Unassembled WGS sequence"/>
</dbReference>
<feature type="transmembrane region" description="Helical" evidence="7">
    <location>
        <begin position="70"/>
        <end position="87"/>
    </location>
</feature>
<dbReference type="Gene3D" id="1.20.1250.20">
    <property type="entry name" value="MFS general substrate transporter like domains"/>
    <property type="match status" value="2"/>
</dbReference>
<dbReference type="Pfam" id="PF07690">
    <property type="entry name" value="MFS_1"/>
    <property type="match status" value="1"/>
</dbReference>
<evidence type="ECO:0000256" key="1">
    <source>
        <dbReference type="ARBA" id="ARBA00004651"/>
    </source>
</evidence>
<sequence>MRRMVWLGCFAYFMVGLATVVFGALLPELLQDYGKSYTSGGQLVFAQFAGFFLGVALTPRLIYWLGYPRMIWLGMLSLTIIHAVFFSEPMWGLVIAFAALNGCGFGITQTALGTYLLETTDQAAKTMSRLEVAFGIGALFMPIMTGMLIAKVDWIWAFAIVSVAAFVNLLFWTRSALTASRHQPMKTVATVDAAGDVSMDKTPVSPALLLLFVGFIFLYTGLETSLNNFLPSIFSQQFALHSSDASLSVTLLWVAMVVGRFATGYIADRIRYDRFLLYSAIGAGLSLACMTMTGHPIAAFGLVMTTGLFLSGIFAVLIVYANRVFAGNTKRITSTLIASGGVGGAVLPYATGWSMDTMSASGTVWLLVGCAFLMLTCMLRIRMTARRRNAVSVTIDTFAG</sequence>
<evidence type="ECO:0000256" key="4">
    <source>
        <dbReference type="ARBA" id="ARBA00022692"/>
    </source>
</evidence>
<dbReference type="PROSITE" id="PS50850">
    <property type="entry name" value="MFS"/>
    <property type="match status" value="1"/>
</dbReference>
<dbReference type="GO" id="GO:0022857">
    <property type="term" value="F:transmembrane transporter activity"/>
    <property type="evidence" value="ECO:0007669"/>
    <property type="project" value="InterPro"/>
</dbReference>
<keyword evidence="3" id="KW-0813">Transport</keyword>
<feature type="transmembrane region" description="Helical" evidence="7">
    <location>
        <begin position="155"/>
        <end position="173"/>
    </location>
</feature>
<protein>
    <submittedName>
        <fullName evidence="9">FHS family glucose/mannose:H+ symporter-like MFS transporter</fullName>
    </submittedName>
</protein>
<accession>A0A7W5B4X1</accession>
<dbReference type="InterPro" id="IPR051788">
    <property type="entry name" value="MFS_Transporter"/>
</dbReference>
<dbReference type="SUPFAM" id="SSF103473">
    <property type="entry name" value="MFS general substrate transporter"/>
    <property type="match status" value="1"/>
</dbReference>
<dbReference type="EMBL" id="JACHXK010000032">
    <property type="protein sequence ID" value="MBB3114453.1"/>
    <property type="molecule type" value="Genomic_DNA"/>
</dbReference>
<keyword evidence="4 7" id="KW-0812">Transmembrane</keyword>
<dbReference type="PANTHER" id="PTHR23514:SF3">
    <property type="entry name" value="BYPASS OF STOP CODON PROTEIN 6"/>
    <property type="match status" value="1"/>
</dbReference>